<evidence type="ECO:0000313" key="2">
    <source>
        <dbReference type="Proteomes" id="UP001589906"/>
    </source>
</evidence>
<comment type="caution">
    <text evidence="1">The sequence shown here is derived from an EMBL/GenBank/DDBJ whole genome shotgun (WGS) entry which is preliminary data.</text>
</comment>
<reference evidence="1 2" key="1">
    <citation type="submission" date="2024-09" db="EMBL/GenBank/DDBJ databases">
        <authorList>
            <person name="Sun Q."/>
            <person name="Mori K."/>
        </authorList>
    </citation>
    <scope>NUCLEOTIDE SEQUENCE [LARGE SCALE GENOMIC DNA]</scope>
    <source>
        <strain evidence="1 2">NCAIM B.02621</strain>
    </source>
</reference>
<proteinExistence type="predicted"/>
<evidence type="ECO:0000313" key="1">
    <source>
        <dbReference type="EMBL" id="MFC0632300.1"/>
    </source>
</evidence>
<sequence length="95" mass="10964">MDVETIRHKSLRTFAETGRTKGLPADLLPRIRNMIAYLAAIETVEELLIPPNFRAHLLTGDRKGTWSLTLTRNWRMTFRVNAANAIEDLDLEDYH</sequence>
<name>A0ABV6QY50_9CAUL</name>
<dbReference type="InterPro" id="IPR007711">
    <property type="entry name" value="HigB-1"/>
</dbReference>
<dbReference type="EMBL" id="JBHLSW010000001">
    <property type="protein sequence ID" value="MFC0632300.1"/>
    <property type="molecule type" value="Genomic_DNA"/>
</dbReference>
<gene>
    <name evidence="1" type="ORF">ACFFGE_00190</name>
</gene>
<accession>A0ABV6QY50</accession>
<protein>
    <submittedName>
        <fullName evidence="1">Type II toxin-antitoxin system RelE/ParE family toxin</fullName>
    </submittedName>
</protein>
<dbReference type="InterPro" id="IPR035093">
    <property type="entry name" value="RelE/ParE_toxin_dom_sf"/>
</dbReference>
<dbReference type="Gene3D" id="3.30.2310.20">
    <property type="entry name" value="RelE-like"/>
    <property type="match status" value="1"/>
</dbReference>
<dbReference type="Pfam" id="PF05015">
    <property type="entry name" value="HigB-like_toxin"/>
    <property type="match status" value="1"/>
</dbReference>
<dbReference type="Proteomes" id="UP001589906">
    <property type="component" value="Unassembled WGS sequence"/>
</dbReference>
<organism evidence="1 2">
    <name type="scientific">Brevundimonas balnearis</name>
    <dbReference type="NCBI Taxonomy" id="1572858"/>
    <lineage>
        <taxon>Bacteria</taxon>
        <taxon>Pseudomonadati</taxon>
        <taxon>Pseudomonadota</taxon>
        <taxon>Alphaproteobacteria</taxon>
        <taxon>Caulobacterales</taxon>
        <taxon>Caulobacteraceae</taxon>
        <taxon>Brevundimonas</taxon>
    </lineage>
</organism>
<dbReference type="SUPFAM" id="SSF143011">
    <property type="entry name" value="RelE-like"/>
    <property type="match status" value="1"/>
</dbReference>
<keyword evidence="2" id="KW-1185">Reference proteome</keyword>
<dbReference type="RefSeq" id="WP_376833320.1">
    <property type="nucleotide sequence ID" value="NZ_JBHLSW010000001.1"/>
</dbReference>